<proteinExistence type="predicted"/>
<comment type="cofactor">
    <cofactor evidence="1">
        <name>pyridoxal 5'-phosphate</name>
        <dbReference type="ChEBI" id="CHEBI:597326"/>
    </cofactor>
</comment>
<dbReference type="InterPro" id="IPR001926">
    <property type="entry name" value="TrpB-like_PALP"/>
</dbReference>
<protein>
    <submittedName>
        <fullName evidence="6">Cysteate synthase</fullName>
    </submittedName>
</protein>
<sequence length="448" mass="47393">MPADRLPQTDAGHYRLVCCECGDRREDDGTALACPAPHGPSLLRTEYTRDGFTPDDRATGVYRYHRWLPVRRSLPDTGRTVVRRADRLGAMLGLRELWIAFNGYHPEWEADLTTGSFKELEAATVLGRLPESAGTLVVASAGNTAAAFAELCSRHDVPVVVVVPQSALGQLCSRTPYGPSVRLVAVADAEYADAIALADALAALPGFTAEGGTRNVGRRDGLGTVMLAAYEELGRLPDVYVQAIGSGAGAIAAHEAALRLRCTSGGQAGPLPRLVLAQNSCFAPVHTAWHTGVRPWEGADRQPDAVHRAFAPELTNRRPPYDIAGGLADALRDSRGDVLTEDAAAARGAMDAFAELEGPDIEPPAGIALAALRSALKDGRVAPGAAVLLNITGGGRARYRREHRLEANAPTLVVPREAAHDARSVAEIAAVVNRSERMARQVAGSVGP</sequence>
<dbReference type="RefSeq" id="WP_030557870.1">
    <property type="nucleotide sequence ID" value="NZ_BMUB01000044.1"/>
</dbReference>
<dbReference type="Pfam" id="PF00291">
    <property type="entry name" value="PALP"/>
    <property type="match status" value="1"/>
</dbReference>
<dbReference type="Proteomes" id="UP000610124">
    <property type="component" value="Unassembled WGS sequence"/>
</dbReference>
<dbReference type="Gene3D" id="3.40.50.1100">
    <property type="match status" value="2"/>
</dbReference>
<dbReference type="GeneID" id="97490158"/>
<reference evidence="6" key="3">
    <citation type="submission" date="2016-08" db="EMBL/GenBank/DDBJ databases">
        <title>Sequencing, Assembly and Comparative Genomics of S. aureofaciens ATCC 10762.</title>
        <authorList>
            <person name="Gradnigo J.S."/>
            <person name="Johnson N."/>
            <person name="Somerville G.A."/>
        </authorList>
    </citation>
    <scope>NUCLEOTIDE SEQUENCE [LARGE SCALE GENOMIC DNA]</scope>
    <source>
        <strain evidence="6">ATCC 10762</strain>
    </source>
</reference>
<keyword evidence="7" id="KW-1185">Reference proteome</keyword>
<dbReference type="GO" id="GO:0019295">
    <property type="term" value="P:coenzyme M biosynthetic process"/>
    <property type="evidence" value="ECO:0007669"/>
    <property type="project" value="UniProtKB-KW"/>
</dbReference>
<dbReference type="GO" id="GO:1901605">
    <property type="term" value="P:alpha-amino acid metabolic process"/>
    <property type="evidence" value="ECO:0007669"/>
    <property type="project" value="UniProtKB-ARBA"/>
</dbReference>
<evidence type="ECO:0000313" key="5">
    <source>
        <dbReference type="EMBL" id="GGV07364.1"/>
    </source>
</evidence>
<keyword evidence="3" id="KW-0663">Pyridoxal phosphate</keyword>
<dbReference type="KEGG" id="kau:B6264_25020"/>
<evidence type="ECO:0000313" key="7">
    <source>
        <dbReference type="Proteomes" id="UP000037395"/>
    </source>
</evidence>
<evidence type="ECO:0000256" key="3">
    <source>
        <dbReference type="ARBA" id="ARBA00022898"/>
    </source>
</evidence>
<dbReference type="AlphaFoldDB" id="A0A1E7N8I9"/>
<gene>
    <name evidence="5" type="ORF">GCM10010502_73080</name>
    <name evidence="6" type="ORF">HS99_0003995</name>
</gene>
<accession>A0A1E7N8I9</accession>
<evidence type="ECO:0000256" key="2">
    <source>
        <dbReference type="ARBA" id="ARBA00022545"/>
    </source>
</evidence>
<organism evidence="6 7">
    <name type="scientific">Kitasatospora aureofaciens</name>
    <name type="common">Streptomyces aureofaciens</name>
    <dbReference type="NCBI Taxonomy" id="1894"/>
    <lineage>
        <taxon>Bacteria</taxon>
        <taxon>Bacillati</taxon>
        <taxon>Actinomycetota</taxon>
        <taxon>Actinomycetes</taxon>
        <taxon>Kitasatosporales</taxon>
        <taxon>Streptomycetaceae</taxon>
        <taxon>Kitasatospora</taxon>
    </lineage>
</organism>
<dbReference type="Proteomes" id="UP000037395">
    <property type="component" value="Unassembled WGS sequence"/>
</dbReference>
<dbReference type="InterPro" id="IPR036052">
    <property type="entry name" value="TrpB-like_PALP_sf"/>
</dbReference>
<reference evidence="5" key="5">
    <citation type="submission" date="2020-09" db="EMBL/GenBank/DDBJ databases">
        <authorList>
            <person name="Sun Q."/>
            <person name="Ohkuma M."/>
        </authorList>
    </citation>
    <scope>NUCLEOTIDE SEQUENCE</scope>
    <source>
        <strain evidence="5">JCM 4434</strain>
    </source>
</reference>
<evidence type="ECO:0000313" key="6">
    <source>
        <dbReference type="EMBL" id="OEV37002.1"/>
    </source>
</evidence>
<dbReference type="OrthoDB" id="1111116at2"/>
<accession>A0A8H9LZD4</accession>
<evidence type="ECO:0000256" key="1">
    <source>
        <dbReference type="ARBA" id="ARBA00001933"/>
    </source>
</evidence>
<reference evidence="7" key="4">
    <citation type="submission" date="2016-08" db="EMBL/GenBank/DDBJ databases">
        <title>Sequencing, assembly and comparative genomics of S. aureofaciens ATCC 10762.</title>
        <authorList>
            <person name="Gradnigo J.S."/>
            <person name="Johnson N."/>
            <person name="Somerville G.A."/>
        </authorList>
    </citation>
    <scope>NUCLEOTIDE SEQUENCE [LARGE SCALE GENOMIC DNA]</scope>
    <source>
        <strain evidence="7">ATCC 10762 / DSM 40127 / CCM 3239 / JCM 4008 / LMG 5968 / NBRC 12843 / NCIMB 8234 / A-377</strain>
    </source>
</reference>
<dbReference type="InterPro" id="IPR022401">
    <property type="entry name" value="Cysteate_synthase"/>
</dbReference>
<reference evidence="6 7" key="2">
    <citation type="submission" date="2014-07" db="EMBL/GenBank/DDBJ databases">
        <authorList>
            <person name="Zhang J.E."/>
            <person name="Yang H."/>
            <person name="Guo J."/>
            <person name="Deng Z."/>
            <person name="Luo H."/>
            <person name="Luo M."/>
            <person name="Zhao B."/>
        </authorList>
    </citation>
    <scope>NUCLEOTIDE SEQUENCE [LARGE SCALE GENOMIC DNA]</scope>
    <source>
        <strain evidence="6">ATCC 10762</strain>
        <strain evidence="7">ATCC 10762 / DSM 40127 / CCM 3239 / JCM 4008 / LMG 5968 / NBRC 12843 / NCIMB 8234 / A-377</strain>
    </source>
</reference>
<keyword evidence="2" id="KW-0174">Coenzyme M biosynthesis</keyword>
<reference evidence="5" key="1">
    <citation type="journal article" date="2014" name="Int. J. Syst. Evol. Microbiol.">
        <title>Complete genome sequence of Corynebacterium casei LMG S-19264T (=DSM 44701T), isolated from a smear-ripened cheese.</title>
        <authorList>
            <consortium name="US DOE Joint Genome Institute (JGI-PGF)"/>
            <person name="Walter F."/>
            <person name="Albersmeier A."/>
            <person name="Kalinowski J."/>
            <person name="Ruckert C."/>
        </authorList>
    </citation>
    <scope>NUCLEOTIDE SEQUENCE</scope>
    <source>
        <strain evidence="5">JCM 4434</strain>
    </source>
</reference>
<name>A0A1E7N8I9_KITAU</name>
<dbReference type="EMBL" id="BMUB01000044">
    <property type="protein sequence ID" value="GGV07364.1"/>
    <property type="molecule type" value="Genomic_DNA"/>
</dbReference>
<comment type="caution">
    <text evidence="6">The sequence shown here is derived from an EMBL/GenBank/DDBJ whole genome shotgun (WGS) entry which is preliminary data.</text>
</comment>
<dbReference type="NCBIfam" id="TIGR03844">
    <property type="entry name" value="cysteate_syn"/>
    <property type="match status" value="1"/>
</dbReference>
<dbReference type="SUPFAM" id="SSF53686">
    <property type="entry name" value="Tryptophan synthase beta subunit-like PLP-dependent enzymes"/>
    <property type="match status" value="1"/>
</dbReference>
<feature type="domain" description="Tryptophan synthase beta chain-like PALP" evidence="4">
    <location>
        <begin position="76"/>
        <end position="393"/>
    </location>
</feature>
<dbReference type="GO" id="GO:0016765">
    <property type="term" value="F:transferase activity, transferring alkyl or aryl (other than methyl) groups"/>
    <property type="evidence" value="ECO:0007669"/>
    <property type="project" value="InterPro"/>
</dbReference>
<evidence type="ECO:0000259" key="4">
    <source>
        <dbReference type="Pfam" id="PF00291"/>
    </source>
</evidence>
<dbReference type="EMBL" id="JPRF03000021">
    <property type="protein sequence ID" value="OEV37002.1"/>
    <property type="molecule type" value="Genomic_DNA"/>
</dbReference>